<protein>
    <recommendedName>
        <fullName evidence="3">DUF3237 domain-containing protein</fullName>
    </recommendedName>
</protein>
<evidence type="ECO:0000313" key="2">
    <source>
        <dbReference type="Proteomes" id="UP000051908"/>
    </source>
</evidence>
<comment type="caution">
    <text evidence="1">The sequence shown here is derived from an EMBL/GenBank/DDBJ whole genome shotgun (WGS) entry which is preliminary data.</text>
</comment>
<dbReference type="PATRIC" id="fig|1122151.5.peg.1461"/>
<sequence length="126" mass="14229">MLGNPIRIGNTKKGYFKIIPIDGGYFTGEISGKVLKFGGDFNYKFDDKYSSADASYVLQTENNQENIFIRNSGNIEKGRIGICHPEFIVNDEGYYGNLANRTFISKIIPDSKNKFGNIIIKIYEIL</sequence>
<dbReference type="Gene3D" id="2.40.160.20">
    <property type="match status" value="1"/>
</dbReference>
<reference evidence="1 2" key="1">
    <citation type="journal article" date="2015" name="Genome Announc.">
        <title>Expanding the biotechnology potential of lactobacilli through comparative genomics of 213 strains and associated genera.</title>
        <authorList>
            <person name="Sun Z."/>
            <person name="Harris H.M."/>
            <person name="McCann A."/>
            <person name="Guo C."/>
            <person name="Argimon S."/>
            <person name="Zhang W."/>
            <person name="Yang X."/>
            <person name="Jeffery I.B."/>
            <person name="Cooney J.C."/>
            <person name="Kagawa T.F."/>
            <person name="Liu W."/>
            <person name="Song Y."/>
            <person name="Salvetti E."/>
            <person name="Wrobel A."/>
            <person name="Rasinkangas P."/>
            <person name="Parkhill J."/>
            <person name="Rea M.C."/>
            <person name="O'Sullivan O."/>
            <person name="Ritari J."/>
            <person name="Douillard F.P."/>
            <person name="Paul Ross R."/>
            <person name="Yang R."/>
            <person name="Briner A.E."/>
            <person name="Felis G.E."/>
            <person name="de Vos W.M."/>
            <person name="Barrangou R."/>
            <person name="Klaenhammer T.R."/>
            <person name="Caufield P.W."/>
            <person name="Cui Y."/>
            <person name="Zhang H."/>
            <person name="O'Toole P.W."/>
        </authorList>
    </citation>
    <scope>NUCLEOTIDE SEQUENCE [LARGE SCALE GENOMIC DNA]</scope>
    <source>
        <strain evidence="1 2">DSM 13238</strain>
    </source>
</reference>
<accession>A0A0R1PSP3</accession>
<dbReference type="Proteomes" id="UP000051908">
    <property type="component" value="Unassembled WGS sequence"/>
</dbReference>
<dbReference type="Pfam" id="PF11578">
    <property type="entry name" value="DUF3237"/>
    <property type="match status" value="1"/>
</dbReference>
<gene>
    <name evidence="1" type="ORF">FD33_GL001409</name>
</gene>
<dbReference type="EMBL" id="AZES01000026">
    <property type="protein sequence ID" value="KRL31851.1"/>
    <property type="molecule type" value="Genomic_DNA"/>
</dbReference>
<keyword evidence="2" id="KW-1185">Reference proteome</keyword>
<evidence type="ECO:0008006" key="3">
    <source>
        <dbReference type="Google" id="ProtNLM"/>
    </source>
</evidence>
<organism evidence="1 2">
    <name type="scientific">Companilactobacillus paralimentarius DSM 13238 = JCM 10415</name>
    <dbReference type="NCBI Taxonomy" id="1122151"/>
    <lineage>
        <taxon>Bacteria</taxon>
        <taxon>Bacillati</taxon>
        <taxon>Bacillota</taxon>
        <taxon>Bacilli</taxon>
        <taxon>Lactobacillales</taxon>
        <taxon>Lactobacillaceae</taxon>
        <taxon>Companilactobacillus</taxon>
    </lineage>
</organism>
<evidence type="ECO:0000313" key="1">
    <source>
        <dbReference type="EMBL" id="KRL31851.1"/>
    </source>
</evidence>
<dbReference type="AlphaFoldDB" id="A0A0R1PSP3"/>
<name>A0A0R1PSP3_9LACO</name>
<proteinExistence type="predicted"/>